<dbReference type="OrthoDB" id="2959394at2"/>
<dbReference type="RefSeq" id="WP_090947387.1">
    <property type="nucleotide sequence ID" value="NZ_FOJS01000001.1"/>
</dbReference>
<proteinExistence type="predicted"/>
<dbReference type="STRING" id="186116.SAMN05192569_100117"/>
<organism evidence="1 2">
    <name type="scientific">Parageobacillus thermantarcticus</name>
    <dbReference type="NCBI Taxonomy" id="186116"/>
    <lineage>
        <taxon>Bacteria</taxon>
        <taxon>Bacillati</taxon>
        <taxon>Bacillota</taxon>
        <taxon>Bacilli</taxon>
        <taxon>Bacillales</taxon>
        <taxon>Anoxybacillaceae</taxon>
        <taxon>Parageobacillus</taxon>
    </lineage>
</organism>
<dbReference type="EMBL" id="FOJS01000001">
    <property type="protein sequence ID" value="SFA38062.1"/>
    <property type="molecule type" value="Genomic_DNA"/>
</dbReference>
<protein>
    <submittedName>
        <fullName evidence="1">Uncharacterized protein</fullName>
    </submittedName>
</protein>
<name>A0A1I0SEY3_9BACL</name>
<keyword evidence="2" id="KW-1185">Reference proteome</keyword>
<reference evidence="2" key="1">
    <citation type="submission" date="2016-10" db="EMBL/GenBank/DDBJ databases">
        <authorList>
            <person name="Varghese N."/>
            <person name="Submissions S."/>
        </authorList>
    </citation>
    <scope>NUCLEOTIDE SEQUENCE [LARGE SCALE GENOMIC DNA]</scope>
    <source>
        <strain evidence="2">M1</strain>
    </source>
</reference>
<sequence length="286" mass="33048">MKKLVSIAMLLLIVSLFSLFIHRPTKETIIFFPIHPHVTFSEATTTLELQPQKREGTYSLLWSTSSALDRNAYLRQDISLLFADGRLIDRLSKWKTNSQTLTQEKIVKARDSRFFQAISFHHGELHEGEAIMSSQTMTSDYLYVIDSPYSPLASFHSAATREEKEWQNVLNKATTEFLRRTSESLLSHFSIQKQQYYSLYLPDLIVYNEQPLPDLSMEKTQEIIGKLWEGLYKSYFLGIKKEDGSILSPIGSTMPLILISKDYSHLLVLTETKDGEKIRLIQQIFR</sequence>
<accession>A0A1I0SEY3</accession>
<evidence type="ECO:0000313" key="2">
    <source>
        <dbReference type="Proteomes" id="UP000198650"/>
    </source>
</evidence>
<evidence type="ECO:0000313" key="1">
    <source>
        <dbReference type="EMBL" id="SFA38062.1"/>
    </source>
</evidence>
<gene>
    <name evidence="1" type="ORF">SAMN05192569_100117</name>
</gene>
<dbReference type="AlphaFoldDB" id="A0A1I0SEY3"/>
<dbReference type="Proteomes" id="UP000198650">
    <property type="component" value="Unassembled WGS sequence"/>
</dbReference>